<dbReference type="PANTHER" id="PTHR43180">
    <property type="entry name" value="3-OXOACYL-(ACYL-CARRIER-PROTEIN) REDUCTASE (AFU_ORTHOLOGUE AFUA_6G11210)"/>
    <property type="match status" value="1"/>
</dbReference>
<protein>
    <submittedName>
        <fullName evidence="6">SDR family oxidoreductase</fullName>
    </submittedName>
</protein>
<organism evidence="6 7">
    <name type="scientific">SAR86 cluster bacterium</name>
    <dbReference type="NCBI Taxonomy" id="2030880"/>
    <lineage>
        <taxon>Bacteria</taxon>
        <taxon>Pseudomonadati</taxon>
        <taxon>Pseudomonadota</taxon>
        <taxon>Gammaproteobacteria</taxon>
        <taxon>SAR86 cluster</taxon>
    </lineage>
</organism>
<keyword evidence="5" id="KW-0753">Steroid metabolism</keyword>
<dbReference type="GO" id="GO:0008202">
    <property type="term" value="P:steroid metabolic process"/>
    <property type="evidence" value="ECO:0007669"/>
    <property type="project" value="UniProtKB-KW"/>
</dbReference>
<dbReference type="Proteomes" id="UP000318359">
    <property type="component" value="Unassembled WGS sequence"/>
</dbReference>
<name>A0A520MBC3_9GAMM</name>
<keyword evidence="4" id="KW-0443">Lipid metabolism</keyword>
<evidence type="ECO:0000256" key="4">
    <source>
        <dbReference type="ARBA" id="ARBA00023098"/>
    </source>
</evidence>
<keyword evidence="2" id="KW-0560">Oxidoreductase</keyword>
<comment type="caution">
    <text evidence="6">The sequence shown here is derived from an EMBL/GenBank/DDBJ whole genome shotgun (WGS) entry which is preliminary data.</text>
</comment>
<dbReference type="Pfam" id="PF13561">
    <property type="entry name" value="adh_short_C2"/>
    <property type="match status" value="1"/>
</dbReference>
<evidence type="ECO:0000256" key="3">
    <source>
        <dbReference type="ARBA" id="ARBA00023027"/>
    </source>
</evidence>
<reference evidence="6 7" key="1">
    <citation type="submission" date="2019-02" db="EMBL/GenBank/DDBJ databases">
        <title>Prokaryotic population dynamics and viral predation in marine succession experiment using metagenomics: the confinement effect.</title>
        <authorList>
            <person name="Haro-Moreno J.M."/>
            <person name="Rodriguez-Valera F."/>
            <person name="Lopez-Perez M."/>
        </authorList>
    </citation>
    <scope>NUCLEOTIDE SEQUENCE [LARGE SCALE GENOMIC DNA]</scope>
    <source>
        <strain evidence="6">MED-G167</strain>
    </source>
</reference>
<proteinExistence type="inferred from homology"/>
<sequence length="293" mass="31197">MEKRLNNKVAIITGAGSGIGRETSLLFLKEGAKVVIADINEVTLEETFNLATQKGFKDNIVSTHTDVAQELDIKTMVKKAIDEFGQLDILFNNAGLGGAYGSISDIDADEWDQSMAILLKSVFMGIKHAARFMQNNSNGGSIINTGSIAGMSGGGGPQAYSAAKAAVINLSQTTALELGEFKIRVNSISPGAINTPLLNNLSDDWEERIKGLQPIEELGQPLDIAYAALFLASDESRFVTGHNLCVDGGLTVDRTGLIKGMREAAAEELGDIRISGMSMGSTGIEETLREIED</sequence>
<evidence type="ECO:0000256" key="2">
    <source>
        <dbReference type="ARBA" id="ARBA00023002"/>
    </source>
</evidence>
<dbReference type="GO" id="GO:0016491">
    <property type="term" value="F:oxidoreductase activity"/>
    <property type="evidence" value="ECO:0007669"/>
    <property type="project" value="UniProtKB-KW"/>
</dbReference>
<keyword evidence="3" id="KW-0520">NAD</keyword>
<dbReference type="InterPro" id="IPR036291">
    <property type="entry name" value="NAD(P)-bd_dom_sf"/>
</dbReference>
<evidence type="ECO:0000256" key="1">
    <source>
        <dbReference type="ARBA" id="ARBA00006484"/>
    </source>
</evidence>
<dbReference type="InterPro" id="IPR002347">
    <property type="entry name" value="SDR_fam"/>
</dbReference>
<dbReference type="EMBL" id="SHBM01000007">
    <property type="protein sequence ID" value="RZO18531.1"/>
    <property type="molecule type" value="Genomic_DNA"/>
</dbReference>
<evidence type="ECO:0000313" key="7">
    <source>
        <dbReference type="Proteomes" id="UP000318359"/>
    </source>
</evidence>
<comment type="similarity">
    <text evidence="1">Belongs to the short-chain dehydrogenases/reductases (SDR) family.</text>
</comment>
<dbReference type="PANTHER" id="PTHR43180:SF28">
    <property type="entry name" value="NAD(P)-BINDING ROSSMANN-FOLD SUPERFAMILY PROTEIN"/>
    <property type="match status" value="1"/>
</dbReference>
<gene>
    <name evidence="6" type="ORF">EVB00_00995</name>
</gene>
<dbReference type="NCBIfam" id="NF005559">
    <property type="entry name" value="PRK07231.1"/>
    <property type="match status" value="1"/>
</dbReference>
<dbReference type="PRINTS" id="PR00080">
    <property type="entry name" value="SDRFAMILY"/>
</dbReference>
<accession>A0A520MBC3</accession>
<dbReference type="Gene3D" id="3.40.50.720">
    <property type="entry name" value="NAD(P)-binding Rossmann-like Domain"/>
    <property type="match status" value="1"/>
</dbReference>
<evidence type="ECO:0000256" key="5">
    <source>
        <dbReference type="ARBA" id="ARBA00023221"/>
    </source>
</evidence>
<dbReference type="SUPFAM" id="SSF51735">
    <property type="entry name" value="NAD(P)-binding Rossmann-fold domains"/>
    <property type="match status" value="1"/>
</dbReference>
<dbReference type="PRINTS" id="PR00081">
    <property type="entry name" value="GDHRDH"/>
</dbReference>
<dbReference type="FunFam" id="3.40.50.720:FF:000084">
    <property type="entry name" value="Short-chain dehydrogenase reductase"/>
    <property type="match status" value="1"/>
</dbReference>
<dbReference type="AlphaFoldDB" id="A0A520MBC3"/>
<evidence type="ECO:0000313" key="6">
    <source>
        <dbReference type="EMBL" id="RZO18531.1"/>
    </source>
</evidence>